<sequence>MSALRTAVSWLFVPASRPERFAKAVGSGAQAVVIDLEDAVSPDGDGKARARAALRDAWPGAAGVPVVVRVNGARTPEHTADLAACRALAPAAVVLPKAESAEQVRAAAEASGVPVLPLIESARGLVRLAEITAGPSCVRLLFGGVDLALDLGVSDDAALDASRADLVRWSAAAGLPAPVDGVSTALRDTAAVTREAARAKGWGFGGKLCVHPAQIPPVHAAFAPGEDEVRWARRVLAVGQDGAAVADGEMIDRPVVERARRIVREAERVGQTERAARAGR</sequence>
<comment type="caution">
    <text evidence="5">The sequence shown here is derived from an EMBL/GenBank/DDBJ whole genome shotgun (WGS) entry which is preliminary data.</text>
</comment>
<keyword evidence="3" id="KW-0460">Magnesium</keyword>
<feature type="domain" description="HpcH/HpaI aldolase/citrate lyase" evidence="4">
    <location>
        <begin position="10"/>
        <end position="212"/>
    </location>
</feature>
<dbReference type="InterPro" id="IPR015813">
    <property type="entry name" value="Pyrv/PenolPyrv_kinase-like_dom"/>
</dbReference>
<dbReference type="PANTHER" id="PTHR32308:SF10">
    <property type="entry name" value="CITRATE LYASE SUBUNIT BETA"/>
    <property type="match status" value="1"/>
</dbReference>
<dbReference type="Proteomes" id="UP001500016">
    <property type="component" value="Unassembled WGS sequence"/>
</dbReference>
<evidence type="ECO:0000259" key="4">
    <source>
        <dbReference type="Pfam" id="PF03328"/>
    </source>
</evidence>
<keyword evidence="6" id="KW-1185">Reference proteome</keyword>
<keyword evidence="5" id="KW-0456">Lyase</keyword>
<dbReference type="InterPro" id="IPR040442">
    <property type="entry name" value="Pyrv_kinase-like_dom_sf"/>
</dbReference>
<proteinExistence type="predicted"/>
<dbReference type="InterPro" id="IPR005000">
    <property type="entry name" value="Aldolase/citrate-lyase_domain"/>
</dbReference>
<dbReference type="SUPFAM" id="SSF51621">
    <property type="entry name" value="Phosphoenolpyruvate/pyruvate domain"/>
    <property type="match status" value="1"/>
</dbReference>
<evidence type="ECO:0000256" key="1">
    <source>
        <dbReference type="ARBA" id="ARBA00001946"/>
    </source>
</evidence>
<reference evidence="5 6" key="1">
    <citation type="journal article" date="2019" name="Int. J. Syst. Evol. Microbiol.">
        <title>The Global Catalogue of Microorganisms (GCM) 10K type strain sequencing project: providing services to taxonomists for standard genome sequencing and annotation.</title>
        <authorList>
            <consortium name="The Broad Institute Genomics Platform"/>
            <consortium name="The Broad Institute Genome Sequencing Center for Infectious Disease"/>
            <person name="Wu L."/>
            <person name="Ma J."/>
        </authorList>
    </citation>
    <scope>NUCLEOTIDE SEQUENCE [LARGE SCALE GENOMIC DNA]</scope>
    <source>
        <strain evidence="5 6">JCM 15478</strain>
    </source>
</reference>
<evidence type="ECO:0000256" key="3">
    <source>
        <dbReference type="ARBA" id="ARBA00022842"/>
    </source>
</evidence>
<evidence type="ECO:0000313" key="6">
    <source>
        <dbReference type="Proteomes" id="UP001500016"/>
    </source>
</evidence>
<keyword evidence="2" id="KW-0479">Metal-binding</keyword>
<dbReference type="GO" id="GO:0016829">
    <property type="term" value="F:lyase activity"/>
    <property type="evidence" value="ECO:0007669"/>
    <property type="project" value="UniProtKB-KW"/>
</dbReference>
<dbReference type="EMBL" id="BAAAPE010000019">
    <property type="protein sequence ID" value="GAA2098552.1"/>
    <property type="molecule type" value="Genomic_DNA"/>
</dbReference>
<gene>
    <name evidence="5" type="ORF">GCM10009801_69680</name>
</gene>
<dbReference type="RefSeq" id="WP_344534104.1">
    <property type="nucleotide sequence ID" value="NZ_BAAAPE010000019.1"/>
</dbReference>
<dbReference type="InterPro" id="IPR011206">
    <property type="entry name" value="Citrate_lyase_beta/mcl1/mcl2"/>
</dbReference>
<dbReference type="PIRSF" id="PIRSF015582">
    <property type="entry name" value="Cit_lyase_B"/>
    <property type="match status" value="1"/>
</dbReference>
<evidence type="ECO:0000313" key="5">
    <source>
        <dbReference type="EMBL" id="GAA2098552.1"/>
    </source>
</evidence>
<protein>
    <submittedName>
        <fullName evidence="5">CoA ester lyase</fullName>
    </submittedName>
</protein>
<name>A0ABN2WTJ2_9ACTN</name>
<comment type="cofactor">
    <cofactor evidence="1">
        <name>Mg(2+)</name>
        <dbReference type="ChEBI" id="CHEBI:18420"/>
    </cofactor>
</comment>
<dbReference type="Gene3D" id="3.20.20.60">
    <property type="entry name" value="Phosphoenolpyruvate-binding domains"/>
    <property type="match status" value="1"/>
</dbReference>
<organism evidence="5 6">
    <name type="scientific">Streptomyces albiaxialis</name>
    <dbReference type="NCBI Taxonomy" id="329523"/>
    <lineage>
        <taxon>Bacteria</taxon>
        <taxon>Bacillati</taxon>
        <taxon>Actinomycetota</taxon>
        <taxon>Actinomycetes</taxon>
        <taxon>Kitasatosporales</taxon>
        <taxon>Streptomycetaceae</taxon>
        <taxon>Streptomyces</taxon>
    </lineage>
</organism>
<accession>A0ABN2WTJ2</accession>
<dbReference type="PANTHER" id="PTHR32308">
    <property type="entry name" value="LYASE BETA SUBUNIT, PUTATIVE (AFU_ORTHOLOGUE AFUA_4G13030)-RELATED"/>
    <property type="match status" value="1"/>
</dbReference>
<dbReference type="Pfam" id="PF03328">
    <property type="entry name" value="HpcH_HpaI"/>
    <property type="match status" value="1"/>
</dbReference>
<evidence type="ECO:0000256" key="2">
    <source>
        <dbReference type="ARBA" id="ARBA00022723"/>
    </source>
</evidence>